<comment type="caution">
    <text evidence="1">The sequence shown here is derived from an EMBL/GenBank/DDBJ whole genome shotgun (WGS) entry which is preliminary data.</text>
</comment>
<gene>
    <name evidence="1" type="ORF">M124_1605</name>
</gene>
<protein>
    <submittedName>
        <fullName evidence="1">Uncharacterized protein</fullName>
    </submittedName>
</protein>
<evidence type="ECO:0000313" key="1">
    <source>
        <dbReference type="EMBL" id="EXY74592.1"/>
    </source>
</evidence>
<proteinExistence type="predicted"/>
<accession>A0A015SWF4</accession>
<dbReference type="AlphaFoldDB" id="A0A015SWF4"/>
<dbReference type="PATRIC" id="fig|1339315.3.peg.2371"/>
<name>A0A015SWF4_BACFG</name>
<sequence length="42" mass="4780">MSGPDSKEPGRFSFISTKSQGDVFEGHFFIIFRLLRNLSAMK</sequence>
<dbReference type="Proteomes" id="UP000020529">
    <property type="component" value="Unassembled WGS sequence"/>
</dbReference>
<evidence type="ECO:0000313" key="2">
    <source>
        <dbReference type="Proteomes" id="UP000020529"/>
    </source>
</evidence>
<reference evidence="1 2" key="1">
    <citation type="submission" date="2014-02" db="EMBL/GenBank/DDBJ databases">
        <authorList>
            <person name="Sears C."/>
            <person name="Carroll K."/>
            <person name="Sack B.R."/>
            <person name="Qadri F."/>
            <person name="Myers L.L."/>
            <person name="Chung G.-T."/>
            <person name="Escheverria P."/>
            <person name="Fraser C.M."/>
            <person name="Sadzewicz L."/>
            <person name="Shefchek K.A."/>
            <person name="Tallon L."/>
            <person name="Das S.P."/>
            <person name="Daugherty S."/>
            <person name="Mongodin E.F."/>
        </authorList>
    </citation>
    <scope>NUCLEOTIDE SEQUENCE [LARGE SCALE GENOMIC DNA]</scope>
    <source>
        <strain evidence="2">3988T(B)14</strain>
    </source>
</reference>
<organism evidence="1 2">
    <name type="scientific">Bacteroides fragilis str. 3988T(B)14</name>
    <dbReference type="NCBI Taxonomy" id="1339315"/>
    <lineage>
        <taxon>Bacteria</taxon>
        <taxon>Pseudomonadati</taxon>
        <taxon>Bacteroidota</taxon>
        <taxon>Bacteroidia</taxon>
        <taxon>Bacteroidales</taxon>
        <taxon>Bacteroidaceae</taxon>
        <taxon>Bacteroides</taxon>
    </lineage>
</organism>
<dbReference type="EMBL" id="JGCY01000280">
    <property type="protein sequence ID" value="EXY74592.1"/>
    <property type="molecule type" value="Genomic_DNA"/>
</dbReference>